<evidence type="ECO:0000256" key="1">
    <source>
        <dbReference type="SAM" id="Phobius"/>
    </source>
</evidence>
<comment type="caution">
    <text evidence="2">The sequence shown here is derived from an EMBL/GenBank/DDBJ whole genome shotgun (WGS) entry which is preliminary data.</text>
</comment>
<feature type="transmembrane region" description="Helical" evidence="1">
    <location>
        <begin position="258"/>
        <end position="279"/>
    </location>
</feature>
<sequence>MDNRVILLDPPFEVAVSNGDPESVYGRRSESAYRPFLDIPSQYQGCAVDRRTSYMDSFVLYILQNPIFGRKHGYHPFTLIEGLARIIASDWITTCIYFERDLNSIEWRQKLNKDSVEIHARFLNQLFTLRRRIGTFNHLLQNEIQLFRSGAPRAWMSGGALHSDVASCLAGIRVDLEQAVGLLERTSSRVSEAIQRLVAGIQLREAEHSTKLTERLGLVTIIATAFLPFGTMASILGMQTNYGPPQGLEGGTGRWADFWIYSTALLATLWAVFGLYFLFSRSSRELRALRVRTHSEVESHSGRFES</sequence>
<keyword evidence="1" id="KW-0812">Transmembrane</keyword>
<dbReference type="Proteomes" id="UP001301769">
    <property type="component" value="Unassembled WGS sequence"/>
</dbReference>
<name>A0AAN7B5M9_9PEZI</name>
<keyword evidence="1" id="KW-0472">Membrane</keyword>
<evidence type="ECO:0000313" key="2">
    <source>
        <dbReference type="EMBL" id="KAK4211209.1"/>
    </source>
</evidence>
<reference evidence="2" key="2">
    <citation type="submission" date="2023-05" db="EMBL/GenBank/DDBJ databases">
        <authorList>
            <consortium name="Lawrence Berkeley National Laboratory"/>
            <person name="Steindorff A."/>
            <person name="Hensen N."/>
            <person name="Bonometti L."/>
            <person name="Westerberg I."/>
            <person name="Brannstrom I.O."/>
            <person name="Guillou S."/>
            <person name="Cros-Aarteil S."/>
            <person name="Calhoun S."/>
            <person name="Haridas S."/>
            <person name="Kuo A."/>
            <person name="Mondo S."/>
            <person name="Pangilinan J."/>
            <person name="Riley R."/>
            <person name="Labutti K."/>
            <person name="Andreopoulos B."/>
            <person name="Lipzen A."/>
            <person name="Chen C."/>
            <person name="Yanf M."/>
            <person name="Daum C."/>
            <person name="Ng V."/>
            <person name="Clum A."/>
            <person name="Ohm R."/>
            <person name="Martin F."/>
            <person name="Silar P."/>
            <person name="Natvig D."/>
            <person name="Lalanne C."/>
            <person name="Gautier V."/>
            <person name="Ament-Velasquez S.L."/>
            <person name="Kruys A."/>
            <person name="Hutchinson M.I."/>
            <person name="Powell A.J."/>
            <person name="Barry K."/>
            <person name="Miller A.N."/>
            <person name="Grigoriev I.V."/>
            <person name="Debuchy R."/>
            <person name="Gladieux P."/>
            <person name="Thoren M.H."/>
            <person name="Johannesson H."/>
        </authorList>
    </citation>
    <scope>NUCLEOTIDE SEQUENCE</scope>
    <source>
        <strain evidence="2">PSN293</strain>
    </source>
</reference>
<dbReference type="Gene3D" id="1.20.58.340">
    <property type="entry name" value="Magnesium transport protein CorA, transmembrane region"/>
    <property type="match status" value="1"/>
</dbReference>
<dbReference type="GO" id="GO:0046873">
    <property type="term" value="F:metal ion transmembrane transporter activity"/>
    <property type="evidence" value="ECO:0007669"/>
    <property type="project" value="InterPro"/>
</dbReference>
<evidence type="ECO:0000313" key="3">
    <source>
        <dbReference type="Proteomes" id="UP001301769"/>
    </source>
</evidence>
<feature type="transmembrane region" description="Helical" evidence="1">
    <location>
        <begin position="216"/>
        <end position="238"/>
    </location>
</feature>
<organism evidence="2 3">
    <name type="scientific">Rhypophila decipiens</name>
    <dbReference type="NCBI Taxonomy" id="261697"/>
    <lineage>
        <taxon>Eukaryota</taxon>
        <taxon>Fungi</taxon>
        <taxon>Dikarya</taxon>
        <taxon>Ascomycota</taxon>
        <taxon>Pezizomycotina</taxon>
        <taxon>Sordariomycetes</taxon>
        <taxon>Sordariomycetidae</taxon>
        <taxon>Sordariales</taxon>
        <taxon>Naviculisporaceae</taxon>
        <taxon>Rhypophila</taxon>
    </lineage>
</organism>
<keyword evidence="3" id="KW-1185">Reference proteome</keyword>
<reference evidence="2" key="1">
    <citation type="journal article" date="2023" name="Mol. Phylogenet. Evol.">
        <title>Genome-scale phylogeny and comparative genomics of the fungal order Sordariales.</title>
        <authorList>
            <person name="Hensen N."/>
            <person name="Bonometti L."/>
            <person name="Westerberg I."/>
            <person name="Brannstrom I.O."/>
            <person name="Guillou S."/>
            <person name="Cros-Aarteil S."/>
            <person name="Calhoun S."/>
            <person name="Haridas S."/>
            <person name="Kuo A."/>
            <person name="Mondo S."/>
            <person name="Pangilinan J."/>
            <person name="Riley R."/>
            <person name="LaButti K."/>
            <person name="Andreopoulos B."/>
            <person name="Lipzen A."/>
            <person name="Chen C."/>
            <person name="Yan M."/>
            <person name="Daum C."/>
            <person name="Ng V."/>
            <person name="Clum A."/>
            <person name="Steindorff A."/>
            <person name="Ohm R.A."/>
            <person name="Martin F."/>
            <person name="Silar P."/>
            <person name="Natvig D.O."/>
            <person name="Lalanne C."/>
            <person name="Gautier V."/>
            <person name="Ament-Velasquez S.L."/>
            <person name="Kruys A."/>
            <person name="Hutchinson M.I."/>
            <person name="Powell A.J."/>
            <person name="Barry K."/>
            <person name="Miller A.N."/>
            <person name="Grigoriev I.V."/>
            <person name="Debuchy R."/>
            <person name="Gladieux P."/>
            <person name="Hiltunen Thoren M."/>
            <person name="Johannesson H."/>
        </authorList>
    </citation>
    <scope>NUCLEOTIDE SEQUENCE</scope>
    <source>
        <strain evidence="2">PSN293</strain>
    </source>
</reference>
<proteinExistence type="predicted"/>
<keyword evidence="1" id="KW-1133">Transmembrane helix</keyword>
<gene>
    <name evidence="2" type="ORF">QBC37DRAFT_18749</name>
</gene>
<dbReference type="EMBL" id="MU858154">
    <property type="protein sequence ID" value="KAK4211209.1"/>
    <property type="molecule type" value="Genomic_DNA"/>
</dbReference>
<accession>A0AAN7B5M9</accession>
<protein>
    <submittedName>
        <fullName evidence="2">Uncharacterized protein</fullName>
    </submittedName>
</protein>
<dbReference type="GO" id="GO:0016020">
    <property type="term" value="C:membrane"/>
    <property type="evidence" value="ECO:0007669"/>
    <property type="project" value="InterPro"/>
</dbReference>
<dbReference type="AlphaFoldDB" id="A0AAN7B5M9"/>